<evidence type="ECO:0000256" key="1">
    <source>
        <dbReference type="SAM" id="Phobius"/>
    </source>
</evidence>
<evidence type="ECO:0000313" key="3">
    <source>
        <dbReference type="RefSeq" id="XP_035826894.1"/>
    </source>
</evidence>
<organism evidence="2 3">
    <name type="scientific">Aplysia californica</name>
    <name type="common">California sea hare</name>
    <dbReference type="NCBI Taxonomy" id="6500"/>
    <lineage>
        <taxon>Eukaryota</taxon>
        <taxon>Metazoa</taxon>
        <taxon>Spiralia</taxon>
        <taxon>Lophotrochozoa</taxon>
        <taxon>Mollusca</taxon>
        <taxon>Gastropoda</taxon>
        <taxon>Heterobranchia</taxon>
        <taxon>Euthyneura</taxon>
        <taxon>Tectipleura</taxon>
        <taxon>Aplysiida</taxon>
        <taxon>Aplysioidea</taxon>
        <taxon>Aplysiidae</taxon>
        <taxon>Aplysia</taxon>
    </lineage>
</organism>
<keyword evidence="1" id="KW-1133">Transmembrane helix</keyword>
<dbReference type="Proteomes" id="UP000694888">
    <property type="component" value="Unplaced"/>
</dbReference>
<protein>
    <submittedName>
        <fullName evidence="3">Uncharacterized protein LOC118478062</fullName>
    </submittedName>
</protein>
<accession>A0ABM1VWV2</accession>
<proteinExistence type="predicted"/>
<dbReference type="InterPro" id="IPR051856">
    <property type="entry name" value="CSR-E3_Ligase_Protein"/>
</dbReference>
<feature type="transmembrane region" description="Helical" evidence="1">
    <location>
        <begin position="6"/>
        <end position="33"/>
    </location>
</feature>
<dbReference type="RefSeq" id="XP_035826894.1">
    <property type="nucleotide sequence ID" value="XM_035971001.1"/>
</dbReference>
<dbReference type="PANTHER" id="PTHR21041">
    <property type="entry name" value="DENDRITIC CELL-SPECIFIC TRANSMEMBRANE PROTEIN"/>
    <property type="match status" value="1"/>
</dbReference>
<keyword evidence="1" id="KW-0812">Transmembrane</keyword>
<keyword evidence="2" id="KW-1185">Reference proteome</keyword>
<name>A0ABM1VWV2_APLCA</name>
<evidence type="ECO:0000313" key="2">
    <source>
        <dbReference type="Proteomes" id="UP000694888"/>
    </source>
</evidence>
<reference evidence="3" key="1">
    <citation type="submission" date="2025-08" db="UniProtKB">
        <authorList>
            <consortium name="RefSeq"/>
        </authorList>
    </citation>
    <scope>IDENTIFICATION</scope>
</reference>
<gene>
    <name evidence="3" type="primary">LOC118478062</name>
</gene>
<dbReference type="PANTHER" id="PTHR21041:SF9">
    <property type="entry name" value="DENDRITIC CELL-SPECIFIC TRANSMEMBRANE PROTEIN-LIKE DOMAIN-CONTAINING PROTEIN"/>
    <property type="match status" value="1"/>
</dbReference>
<dbReference type="GeneID" id="118478062"/>
<sequence length="107" mass="11282">MELTLGVSVGLGVILSLGLAFSTAIRCLVFLALPSFCSSKGRSILIMYALVLILNHPVQNFSDNLTRLSDSATCGQSLALNETKKLVEAAAAPLLSVLGGIRFESEN</sequence>
<keyword evidence="1" id="KW-0472">Membrane</keyword>